<accession>A0A4Q0VME0</accession>
<sequence>MNNDYQTLINGIFVCGLPALPFVLEKEDIQVIVDLRAEADKSETKDILIPLVDGQPNQEHLLREAIGHVVRAYEQGKKVVLH</sequence>
<organism evidence="1 2">
    <name type="scientific">Anaerobacillus alkaliphilus</name>
    <dbReference type="NCBI Taxonomy" id="1548597"/>
    <lineage>
        <taxon>Bacteria</taxon>
        <taxon>Bacillati</taxon>
        <taxon>Bacillota</taxon>
        <taxon>Bacilli</taxon>
        <taxon>Bacillales</taxon>
        <taxon>Bacillaceae</taxon>
        <taxon>Anaerobacillus</taxon>
    </lineage>
</organism>
<gene>
    <name evidence="1" type="ORF">DS745_22700</name>
</gene>
<dbReference type="Proteomes" id="UP000290649">
    <property type="component" value="Unassembled WGS sequence"/>
</dbReference>
<keyword evidence="2" id="KW-1185">Reference proteome</keyword>
<dbReference type="OrthoDB" id="2893105at2"/>
<proteinExistence type="predicted"/>
<protein>
    <submittedName>
        <fullName evidence="1">Uncharacterized protein</fullName>
    </submittedName>
</protein>
<evidence type="ECO:0000313" key="1">
    <source>
        <dbReference type="EMBL" id="RXI96521.1"/>
    </source>
</evidence>
<evidence type="ECO:0000313" key="2">
    <source>
        <dbReference type="Proteomes" id="UP000290649"/>
    </source>
</evidence>
<dbReference type="AlphaFoldDB" id="A0A4Q0VME0"/>
<name>A0A4Q0VME0_9BACI</name>
<dbReference type="EMBL" id="QOUX01000047">
    <property type="protein sequence ID" value="RXI96521.1"/>
    <property type="molecule type" value="Genomic_DNA"/>
</dbReference>
<comment type="caution">
    <text evidence="1">The sequence shown here is derived from an EMBL/GenBank/DDBJ whole genome shotgun (WGS) entry which is preliminary data.</text>
</comment>
<reference evidence="1 2" key="1">
    <citation type="journal article" date="2019" name="Int. J. Syst. Evol. Microbiol.">
        <title>Anaerobacillus alkaliphilus sp. nov., a novel alkaliphilic and moderately halophilic bacterium.</title>
        <authorList>
            <person name="Borsodi A.K."/>
            <person name="Aszalos J.M."/>
            <person name="Bihari P."/>
            <person name="Nagy I."/>
            <person name="Schumann P."/>
            <person name="Sproer C."/>
            <person name="Kovacs A.L."/>
            <person name="Boka K."/>
            <person name="Dobosy P."/>
            <person name="Ovari M."/>
            <person name="Szili-Kovacs T."/>
            <person name="Toth E."/>
        </authorList>
    </citation>
    <scope>NUCLEOTIDE SEQUENCE [LARGE SCALE GENOMIC DNA]</scope>
    <source>
        <strain evidence="1 2">B16-10</strain>
    </source>
</reference>
<dbReference type="RefSeq" id="WP_129080496.1">
    <property type="nucleotide sequence ID" value="NZ_QOUX01000047.1"/>
</dbReference>